<evidence type="ECO:0000256" key="8">
    <source>
        <dbReference type="ARBA" id="ARBA00022676"/>
    </source>
</evidence>
<keyword evidence="10 16" id="KW-0479">Metal-binding</keyword>
<comment type="catalytic activity">
    <reaction evidence="15">
        <text>IMP + diphosphate = hypoxanthine + 5-phospho-alpha-D-ribose 1-diphosphate</text>
        <dbReference type="Rhea" id="RHEA:17973"/>
        <dbReference type="ChEBI" id="CHEBI:17368"/>
        <dbReference type="ChEBI" id="CHEBI:33019"/>
        <dbReference type="ChEBI" id="CHEBI:58017"/>
        <dbReference type="ChEBI" id="CHEBI:58053"/>
        <dbReference type="EC" id="2.4.2.8"/>
    </reaction>
    <physiologicalReaction direction="right-to-left" evidence="15">
        <dbReference type="Rhea" id="RHEA:17975"/>
    </physiologicalReaction>
</comment>
<evidence type="ECO:0000313" key="18">
    <source>
        <dbReference type="EMBL" id="KXB33755.1"/>
    </source>
</evidence>
<gene>
    <name evidence="19" type="primary">hpt</name>
    <name evidence="19" type="ORF">CYJ27_04965</name>
    <name evidence="18" type="ORF">HMPREF3187_01644</name>
</gene>
<dbReference type="EMBL" id="LSCQ01000090">
    <property type="protein sequence ID" value="KXB33755.1"/>
    <property type="molecule type" value="Genomic_DNA"/>
</dbReference>
<dbReference type="EC" id="2.4.2.8" evidence="16"/>
<evidence type="ECO:0000313" key="21">
    <source>
        <dbReference type="Proteomes" id="UP000234775"/>
    </source>
</evidence>
<reference evidence="18 20" key="1">
    <citation type="submission" date="2016-01" db="EMBL/GenBank/DDBJ databases">
        <authorList>
            <person name="Oliw E.H."/>
        </authorList>
    </citation>
    <scope>NUCLEOTIDE SEQUENCE [LARGE SCALE GENOMIC DNA]</scope>
    <source>
        <strain evidence="18 20">KA00635</strain>
    </source>
</reference>
<dbReference type="GO" id="GO:0006178">
    <property type="term" value="P:guanine salvage"/>
    <property type="evidence" value="ECO:0007669"/>
    <property type="project" value="TreeGrafter"/>
</dbReference>
<dbReference type="OrthoDB" id="9802824at2"/>
<evidence type="ECO:0000256" key="15">
    <source>
        <dbReference type="ARBA" id="ARBA00049402"/>
    </source>
</evidence>
<dbReference type="RefSeq" id="WP_060937307.1">
    <property type="nucleotide sequence ID" value="NZ_JASOZP010000046.1"/>
</dbReference>
<dbReference type="Proteomes" id="UP000234775">
    <property type="component" value="Unassembled WGS sequence"/>
</dbReference>
<keyword evidence="12 16" id="KW-0547">Nucleotide-binding</keyword>
<evidence type="ECO:0000256" key="2">
    <source>
        <dbReference type="ARBA" id="ARBA00002049"/>
    </source>
</evidence>
<dbReference type="UniPathway" id="UPA00591">
    <property type="reaction ID" value="UER00648"/>
</dbReference>
<evidence type="ECO:0000256" key="11">
    <source>
        <dbReference type="ARBA" id="ARBA00022726"/>
    </source>
</evidence>
<evidence type="ECO:0000256" key="16">
    <source>
        <dbReference type="RuleBase" id="RU364099"/>
    </source>
</evidence>
<keyword evidence="11 16" id="KW-0660">Purine salvage</keyword>
<evidence type="ECO:0000256" key="3">
    <source>
        <dbReference type="ARBA" id="ARBA00004496"/>
    </source>
</evidence>
<comment type="similarity">
    <text evidence="6 16">Belongs to the purine/pyrimidine phosphoribosyltransferase family.</text>
</comment>
<dbReference type="GO" id="GO:0000287">
    <property type="term" value="F:magnesium ion binding"/>
    <property type="evidence" value="ECO:0007669"/>
    <property type="project" value="TreeGrafter"/>
</dbReference>
<name>A0A133XS35_9LACT</name>
<dbReference type="FunFam" id="3.40.50.2020:FF:000006">
    <property type="entry name" value="Hypoxanthine phosphoribosyltransferase"/>
    <property type="match status" value="1"/>
</dbReference>
<keyword evidence="8 16" id="KW-0328">Glycosyltransferase</keyword>
<comment type="pathway">
    <text evidence="5">Purine metabolism; GMP biosynthesis via salvage pathway; GMP from guanine: step 1/1.</text>
</comment>
<dbReference type="GO" id="GO:0032263">
    <property type="term" value="P:GMP salvage"/>
    <property type="evidence" value="ECO:0007669"/>
    <property type="project" value="UniProtKB-UniPathway"/>
</dbReference>
<dbReference type="PATRIC" id="fig|87541.4.peg.1631"/>
<dbReference type="Proteomes" id="UP000070422">
    <property type="component" value="Unassembled WGS sequence"/>
</dbReference>
<dbReference type="STRING" id="87541.AWM71_07505"/>
<evidence type="ECO:0000256" key="10">
    <source>
        <dbReference type="ARBA" id="ARBA00022723"/>
    </source>
</evidence>
<dbReference type="InterPro" id="IPR029057">
    <property type="entry name" value="PRTase-like"/>
</dbReference>
<dbReference type="GO" id="GO:0004422">
    <property type="term" value="F:hypoxanthine phosphoribosyltransferase activity"/>
    <property type="evidence" value="ECO:0007669"/>
    <property type="project" value="InterPro"/>
</dbReference>
<keyword evidence="9 16" id="KW-0808">Transferase</keyword>
<protein>
    <recommendedName>
        <fullName evidence="16">Hypoxanthine phosphoribosyltransferase</fullName>
        <ecNumber evidence="16">2.4.2.8</ecNumber>
    </recommendedName>
</protein>
<comment type="subcellular location">
    <subcellularLocation>
        <location evidence="3 16">Cytoplasm</location>
    </subcellularLocation>
</comment>
<dbReference type="InterPro" id="IPR000836">
    <property type="entry name" value="PRTase_dom"/>
</dbReference>
<comment type="function">
    <text evidence="2">Purine salvage pathway enzyme that catalyzes the transfer of the ribosyl-5-phosphate group from 5-phospho-alpha-D-ribose 1-diphosphate (PRPP) to the N9 position of the 6-oxopurines hypoxanthine and guanine to form the corresponding ribonucleotides IMP (inosine 5'-monophosphate) and GMP (guanosine 5'-monophosphate), with the release of PPi.</text>
</comment>
<proteinExistence type="inferred from homology"/>
<evidence type="ECO:0000259" key="17">
    <source>
        <dbReference type="Pfam" id="PF00156"/>
    </source>
</evidence>
<organism evidence="18 20">
    <name type="scientific">Aerococcus christensenii</name>
    <dbReference type="NCBI Taxonomy" id="87541"/>
    <lineage>
        <taxon>Bacteria</taxon>
        <taxon>Bacillati</taxon>
        <taxon>Bacillota</taxon>
        <taxon>Bacilli</taxon>
        <taxon>Lactobacillales</taxon>
        <taxon>Aerococcaceae</taxon>
        <taxon>Aerococcus</taxon>
    </lineage>
</organism>
<dbReference type="PANTHER" id="PTHR43340">
    <property type="entry name" value="HYPOXANTHINE-GUANINE PHOSPHORIBOSYLTRANSFERASE"/>
    <property type="match status" value="1"/>
</dbReference>
<evidence type="ECO:0000256" key="4">
    <source>
        <dbReference type="ARBA" id="ARBA00004669"/>
    </source>
</evidence>
<dbReference type="GO" id="GO:0006166">
    <property type="term" value="P:purine ribonucleoside salvage"/>
    <property type="evidence" value="ECO:0007669"/>
    <property type="project" value="UniProtKB-KW"/>
</dbReference>
<evidence type="ECO:0000256" key="5">
    <source>
        <dbReference type="ARBA" id="ARBA00004676"/>
    </source>
</evidence>
<dbReference type="InterPro" id="IPR050408">
    <property type="entry name" value="HGPRT"/>
</dbReference>
<dbReference type="GO" id="GO:0046100">
    <property type="term" value="P:hypoxanthine metabolic process"/>
    <property type="evidence" value="ECO:0007669"/>
    <property type="project" value="TreeGrafter"/>
</dbReference>
<keyword evidence="7 16" id="KW-0963">Cytoplasm</keyword>
<dbReference type="PANTHER" id="PTHR43340:SF1">
    <property type="entry name" value="HYPOXANTHINE PHOSPHORIBOSYLTRANSFERASE"/>
    <property type="match status" value="1"/>
</dbReference>
<dbReference type="GO" id="GO:0052657">
    <property type="term" value="F:guanine phosphoribosyltransferase activity"/>
    <property type="evidence" value="ECO:0007669"/>
    <property type="project" value="UniProtKB-ARBA"/>
</dbReference>
<evidence type="ECO:0000256" key="7">
    <source>
        <dbReference type="ARBA" id="ARBA00022490"/>
    </source>
</evidence>
<dbReference type="Gene3D" id="3.40.50.2020">
    <property type="match status" value="1"/>
</dbReference>
<dbReference type="AlphaFoldDB" id="A0A133XS35"/>
<keyword evidence="21" id="KW-1185">Reference proteome</keyword>
<comment type="cofactor">
    <cofactor evidence="1 16">
        <name>Mg(2+)</name>
        <dbReference type="ChEBI" id="CHEBI:18420"/>
    </cofactor>
</comment>
<comment type="pathway">
    <text evidence="4 16">Purine metabolism; IMP biosynthesis via salvage pathway; IMP from hypoxanthine: step 1/1.</text>
</comment>
<evidence type="ECO:0000313" key="19">
    <source>
        <dbReference type="EMBL" id="PKY91419.1"/>
    </source>
</evidence>
<evidence type="ECO:0000256" key="14">
    <source>
        <dbReference type="ARBA" id="ARBA00048811"/>
    </source>
</evidence>
<evidence type="ECO:0000313" key="20">
    <source>
        <dbReference type="Proteomes" id="UP000070422"/>
    </source>
</evidence>
<dbReference type="InterPro" id="IPR005904">
    <property type="entry name" value="Hxn_phspho_trans"/>
</dbReference>
<accession>A0A133XS35</accession>
<evidence type="ECO:0000256" key="12">
    <source>
        <dbReference type="ARBA" id="ARBA00022741"/>
    </source>
</evidence>
<evidence type="ECO:0000256" key="1">
    <source>
        <dbReference type="ARBA" id="ARBA00001946"/>
    </source>
</evidence>
<dbReference type="SUPFAM" id="SSF53271">
    <property type="entry name" value="PRTase-like"/>
    <property type="match status" value="1"/>
</dbReference>
<evidence type="ECO:0000256" key="9">
    <source>
        <dbReference type="ARBA" id="ARBA00022679"/>
    </source>
</evidence>
<comment type="catalytic activity">
    <reaction evidence="14">
        <text>GMP + diphosphate = guanine + 5-phospho-alpha-D-ribose 1-diphosphate</text>
        <dbReference type="Rhea" id="RHEA:25424"/>
        <dbReference type="ChEBI" id="CHEBI:16235"/>
        <dbReference type="ChEBI" id="CHEBI:33019"/>
        <dbReference type="ChEBI" id="CHEBI:58017"/>
        <dbReference type="ChEBI" id="CHEBI:58115"/>
        <dbReference type="EC" id="2.4.2.8"/>
    </reaction>
    <physiologicalReaction direction="right-to-left" evidence="14">
        <dbReference type="Rhea" id="RHEA:25426"/>
    </physiologicalReaction>
</comment>
<dbReference type="EMBL" id="PKGZ01000003">
    <property type="protein sequence ID" value="PKY91419.1"/>
    <property type="molecule type" value="Genomic_DNA"/>
</dbReference>
<dbReference type="GO" id="GO:0032264">
    <property type="term" value="P:IMP salvage"/>
    <property type="evidence" value="ECO:0007669"/>
    <property type="project" value="UniProtKB-UniPathway"/>
</dbReference>
<sequence>MIDAIEEVLISQDAIEKKVAELGQTLSQEYAGRKPLLVGILKGACPYFMDIIRHMPIPLEIDFMEVSSYGEATNSSGQIKIIKDITKDVKGRDILFVEDIIDTGQTLKELHALMLKRHAASVKTTALLNKQDRRIVDFQADYVGFEIPNAFVVGYGMDFNEQYRNLPYIGVLKPKCYQ</sequence>
<reference evidence="19 21" key="2">
    <citation type="submission" date="2017-12" db="EMBL/GenBank/DDBJ databases">
        <title>Phylogenetic diversity of female urinary microbiome.</title>
        <authorList>
            <person name="Thomas-White K."/>
            <person name="Wolfe A.J."/>
        </authorList>
    </citation>
    <scope>NUCLEOTIDE SEQUENCE [LARGE SCALE GENOMIC DNA]</scope>
    <source>
        <strain evidence="19 21">UMB0844</strain>
    </source>
</reference>
<comment type="caution">
    <text evidence="18">The sequence shown here is derived from an EMBL/GenBank/DDBJ whole genome shotgun (WGS) entry which is preliminary data.</text>
</comment>
<dbReference type="GO" id="GO:0000166">
    <property type="term" value="F:nucleotide binding"/>
    <property type="evidence" value="ECO:0007669"/>
    <property type="project" value="UniProtKB-KW"/>
</dbReference>
<dbReference type="CDD" id="cd06223">
    <property type="entry name" value="PRTases_typeI"/>
    <property type="match status" value="1"/>
</dbReference>
<evidence type="ECO:0000256" key="13">
    <source>
        <dbReference type="ARBA" id="ARBA00022842"/>
    </source>
</evidence>
<dbReference type="Pfam" id="PF00156">
    <property type="entry name" value="Pribosyltran"/>
    <property type="match status" value="1"/>
</dbReference>
<dbReference type="NCBIfam" id="TIGR01203">
    <property type="entry name" value="HGPRTase"/>
    <property type="match status" value="1"/>
</dbReference>
<dbReference type="GO" id="GO:0005829">
    <property type="term" value="C:cytosol"/>
    <property type="evidence" value="ECO:0007669"/>
    <property type="project" value="TreeGrafter"/>
</dbReference>
<dbReference type="UniPathway" id="UPA00909">
    <property type="reaction ID" value="UER00887"/>
</dbReference>
<keyword evidence="13 16" id="KW-0460">Magnesium</keyword>
<feature type="domain" description="Phosphoribosyltransferase" evidence="17">
    <location>
        <begin position="13"/>
        <end position="159"/>
    </location>
</feature>
<evidence type="ECO:0000256" key="6">
    <source>
        <dbReference type="ARBA" id="ARBA00008391"/>
    </source>
</evidence>